<keyword evidence="6" id="KW-0325">Glycoprotein</keyword>
<name>A0A812PLV1_9DINO</name>
<comment type="function">
    <text evidence="7">Choline transporter.</text>
</comment>
<gene>
    <name evidence="9" type="primary">Slc44a1</name>
    <name evidence="9" type="ORF">SNAT2548_LOCUS18301</name>
</gene>
<evidence type="ECO:0000256" key="1">
    <source>
        <dbReference type="ARBA" id="ARBA00004141"/>
    </source>
</evidence>
<dbReference type="GO" id="GO:0005886">
    <property type="term" value="C:plasma membrane"/>
    <property type="evidence" value="ECO:0007669"/>
    <property type="project" value="UniProtKB-SubCell"/>
</dbReference>
<sequence length="476" mass="53382">MAQSVRAMGMAEETETQPEVKDGLEEEDEEEEDLRKNPPLPGHVDHRCTDVPFLLFFLLVSAGVFWISYDAIKHGNVRKLGHGYNKAAKVCKDVDFSDGKVFWCLNSTENGLMLDVPICVPSCPISSQQQNKCWDSSQNAYRMAQDYPSRAFGYFCKPLGPELKQQIKSFGFDQDKGPILRLWGVLSRTWFVLVMAAVVTGFIGYCYILLLFISPDVVATWCTIILTVLPIGTGAWIVYTTANPGSALAISFLEDSEFSTTERYVAGVALLVAGGIASFVASGQRKYIEATTFCLDTAGDCLTEEWSILLEPLISVAAKVCLTALGFFVLFNLASMSVVEKDTAIGEALEKERYIQWSTQEKCKLFFFLIYLVWLEEAVVATSRYVMAYATEVWYFTEPDDEGRRQRSFTCLLVEAYWNVLRYHVGSTAMGSFMYTFGRIPAMVLRNPGIDCWAWCWNLEGLDFATKLMPPGMETS</sequence>
<comment type="caution">
    <text evidence="9">The sequence shown here is derived from an EMBL/GenBank/DDBJ whole genome shotgun (WGS) entry which is preliminary data.</text>
</comment>
<dbReference type="GO" id="GO:0022857">
    <property type="term" value="F:transmembrane transporter activity"/>
    <property type="evidence" value="ECO:0007669"/>
    <property type="project" value="UniProtKB-UniRule"/>
</dbReference>
<evidence type="ECO:0000256" key="5">
    <source>
        <dbReference type="ARBA" id="ARBA00023136"/>
    </source>
</evidence>
<evidence type="ECO:0000256" key="7">
    <source>
        <dbReference type="RuleBase" id="RU368066"/>
    </source>
</evidence>
<reference evidence="9" key="1">
    <citation type="submission" date="2021-02" db="EMBL/GenBank/DDBJ databases">
        <authorList>
            <person name="Dougan E. K."/>
            <person name="Rhodes N."/>
            <person name="Thang M."/>
            <person name="Chan C."/>
        </authorList>
    </citation>
    <scope>NUCLEOTIDE SEQUENCE</scope>
</reference>
<feature type="transmembrane region" description="Helical" evidence="7">
    <location>
        <begin position="190"/>
        <end position="212"/>
    </location>
</feature>
<feature type="transmembrane region" description="Helical" evidence="7">
    <location>
        <begin position="263"/>
        <end position="281"/>
    </location>
</feature>
<protein>
    <recommendedName>
        <fullName evidence="7">Choline transporter-like protein</fullName>
    </recommendedName>
</protein>
<feature type="transmembrane region" description="Helical" evidence="7">
    <location>
        <begin position="313"/>
        <end position="334"/>
    </location>
</feature>
<feature type="region of interest" description="Disordered" evidence="8">
    <location>
        <begin position="1"/>
        <end position="41"/>
    </location>
</feature>
<proteinExistence type="inferred from homology"/>
<evidence type="ECO:0000256" key="4">
    <source>
        <dbReference type="ARBA" id="ARBA00022989"/>
    </source>
</evidence>
<evidence type="ECO:0000313" key="9">
    <source>
        <dbReference type="EMBL" id="CAE7348392.1"/>
    </source>
</evidence>
<dbReference type="PANTHER" id="PTHR12385:SF14">
    <property type="entry name" value="CHOLINE TRANSPORTER-LIKE 2"/>
    <property type="match status" value="1"/>
</dbReference>
<dbReference type="OrthoDB" id="419033at2759"/>
<evidence type="ECO:0000256" key="6">
    <source>
        <dbReference type="ARBA" id="ARBA00023180"/>
    </source>
</evidence>
<comment type="subcellular location">
    <subcellularLocation>
        <location evidence="7">Cell membrane</location>
        <topology evidence="7">Multi-pass membrane protein</topology>
    </subcellularLocation>
    <subcellularLocation>
        <location evidence="1">Membrane</location>
        <topology evidence="1">Multi-pass membrane protein</topology>
    </subcellularLocation>
</comment>
<comment type="caution">
    <text evidence="7">Lacks conserved residue(s) required for the propagation of feature annotation.</text>
</comment>
<accession>A0A812PLV1</accession>
<feature type="transmembrane region" description="Helical" evidence="7">
    <location>
        <begin position="51"/>
        <end position="69"/>
    </location>
</feature>
<dbReference type="Pfam" id="PF04515">
    <property type="entry name" value="Choline_transpo"/>
    <property type="match status" value="1"/>
</dbReference>
<keyword evidence="4 7" id="KW-1133">Transmembrane helix</keyword>
<keyword evidence="5 7" id="KW-0472">Membrane</keyword>
<dbReference type="InterPro" id="IPR007603">
    <property type="entry name" value="Choline_transptr-like"/>
</dbReference>
<evidence type="ECO:0000256" key="3">
    <source>
        <dbReference type="ARBA" id="ARBA00022692"/>
    </source>
</evidence>
<dbReference type="EMBL" id="CAJNDS010002140">
    <property type="protein sequence ID" value="CAE7348392.1"/>
    <property type="molecule type" value="Genomic_DNA"/>
</dbReference>
<dbReference type="Proteomes" id="UP000604046">
    <property type="component" value="Unassembled WGS sequence"/>
</dbReference>
<dbReference type="AlphaFoldDB" id="A0A812PLV1"/>
<keyword evidence="10" id="KW-1185">Reference proteome</keyword>
<evidence type="ECO:0000256" key="2">
    <source>
        <dbReference type="ARBA" id="ARBA00007168"/>
    </source>
</evidence>
<evidence type="ECO:0000256" key="8">
    <source>
        <dbReference type="SAM" id="MobiDB-lite"/>
    </source>
</evidence>
<keyword evidence="3 7" id="KW-0812">Transmembrane</keyword>
<dbReference type="PANTHER" id="PTHR12385">
    <property type="entry name" value="CHOLINE TRANSPORTER-LIKE (SLC FAMILY 44)"/>
    <property type="match status" value="1"/>
</dbReference>
<organism evidence="9 10">
    <name type="scientific">Symbiodinium natans</name>
    <dbReference type="NCBI Taxonomy" id="878477"/>
    <lineage>
        <taxon>Eukaryota</taxon>
        <taxon>Sar</taxon>
        <taxon>Alveolata</taxon>
        <taxon>Dinophyceae</taxon>
        <taxon>Suessiales</taxon>
        <taxon>Symbiodiniaceae</taxon>
        <taxon>Symbiodinium</taxon>
    </lineage>
</organism>
<evidence type="ECO:0000313" key="10">
    <source>
        <dbReference type="Proteomes" id="UP000604046"/>
    </source>
</evidence>
<comment type="similarity">
    <text evidence="2 7">Belongs to the CTL (choline transporter-like) family.</text>
</comment>
<feature type="transmembrane region" description="Helical" evidence="7">
    <location>
        <begin position="218"/>
        <end position="242"/>
    </location>
</feature>